<evidence type="ECO:0000313" key="6">
    <source>
        <dbReference type="Proteomes" id="UP000784294"/>
    </source>
</evidence>
<dbReference type="InterPro" id="IPR018097">
    <property type="entry name" value="EGF_Ca-bd_CS"/>
</dbReference>
<evidence type="ECO:0000256" key="1">
    <source>
        <dbReference type="ARBA" id="ARBA00022536"/>
    </source>
</evidence>
<dbReference type="CDD" id="cd00054">
    <property type="entry name" value="EGF_CA"/>
    <property type="match status" value="1"/>
</dbReference>
<dbReference type="Proteomes" id="UP000784294">
    <property type="component" value="Unassembled WGS sequence"/>
</dbReference>
<dbReference type="Pfam" id="PF07645">
    <property type="entry name" value="EGF_CA"/>
    <property type="match status" value="1"/>
</dbReference>
<proteinExistence type="predicted"/>
<evidence type="ECO:0000259" key="4">
    <source>
        <dbReference type="PROSITE" id="PS50026"/>
    </source>
</evidence>
<dbReference type="AlphaFoldDB" id="A0A448WJS8"/>
<comment type="caution">
    <text evidence="5">The sequence shown here is derived from an EMBL/GenBank/DDBJ whole genome shotgun (WGS) entry which is preliminary data.</text>
</comment>
<dbReference type="InterPro" id="IPR000742">
    <property type="entry name" value="EGF"/>
</dbReference>
<dbReference type="PROSITE" id="PS00010">
    <property type="entry name" value="ASX_HYDROXYL"/>
    <property type="match status" value="1"/>
</dbReference>
<evidence type="ECO:0000256" key="3">
    <source>
        <dbReference type="PROSITE-ProRule" id="PRU00076"/>
    </source>
</evidence>
<dbReference type="PROSITE" id="PS01187">
    <property type="entry name" value="EGF_CA"/>
    <property type="match status" value="1"/>
</dbReference>
<keyword evidence="6" id="KW-1185">Reference proteome</keyword>
<organism evidence="5 6">
    <name type="scientific">Protopolystoma xenopodis</name>
    <dbReference type="NCBI Taxonomy" id="117903"/>
    <lineage>
        <taxon>Eukaryota</taxon>
        <taxon>Metazoa</taxon>
        <taxon>Spiralia</taxon>
        <taxon>Lophotrochozoa</taxon>
        <taxon>Platyhelminthes</taxon>
        <taxon>Monogenea</taxon>
        <taxon>Polyopisthocotylea</taxon>
        <taxon>Polystomatidea</taxon>
        <taxon>Polystomatidae</taxon>
        <taxon>Protopolystoma</taxon>
    </lineage>
</organism>
<keyword evidence="2" id="KW-1015">Disulfide bond</keyword>
<dbReference type="InterPro" id="IPR049883">
    <property type="entry name" value="NOTCH1_EGF-like"/>
</dbReference>
<gene>
    <name evidence="5" type="ORF">PXEA_LOCUS6903</name>
</gene>
<dbReference type="Gene3D" id="2.10.25.10">
    <property type="entry name" value="Laminin"/>
    <property type="match status" value="1"/>
</dbReference>
<dbReference type="InterPro" id="IPR000152">
    <property type="entry name" value="EGF-type_Asp/Asn_hydroxyl_site"/>
</dbReference>
<keyword evidence="1 3" id="KW-0245">EGF-like domain</keyword>
<dbReference type="PROSITE" id="PS50026">
    <property type="entry name" value="EGF_3"/>
    <property type="match status" value="1"/>
</dbReference>
<dbReference type="SUPFAM" id="SSF57196">
    <property type="entry name" value="EGF/Laminin"/>
    <property type="match status" value="1"/>
</dbReference>
<evidence type="ECO:0000256" key="2">
    <source>
        <dbReference type="ARBA" id="ARBA00023157"/>
    </source>
</evidence>
<dbReference type="GO" id="GO:0005509">
    <property type="term" value="F:calcium ion binding"/>
    <property type="evidence" value="ECO:0007669"/>
    <property type="project" value="InterPro"/>
</dbReference>
<feature type="domain" description="EGF-like" evidence="4">
    <location>
        <begin position="8"/>
        <end position="49"/>
    </location>
</feature>
<comment type="caution">
    <text evidence="3">Lacks conserved residue(s) required for the propagation of feature annotation.</text>
</comment>
<accession>A0A448WJS8</accession>
<dbReference type="SMART" id="SM00179">
    <property type="entry name" value="EGF_CA"/>
    <property type="match status" value="1"/>
</dbReference>
<reference evidence="5" key="1">
    <citation type="submission" date="2018-11" db="EMBL/GenBank/DDBJ databases">
        <authorList>
            <consortium name="Pathogen Informatics"/>
        </authorList>
    </citation>
    <scope>NUCLEOTIDE SEQUENCE</scope>
</reference>
<dbReference type="EMBL" id="CAAALY010017857">
    <property type="protein sequence ID" value="VEL13463.1"/>
    <property type="molecule type" value="Genomic_DNA"/>
</dbReference>
<dbReference type="OrthoDB" id="19903at2759"/>
<name>A0A448WJS8_9PLAT</name>
<protein>
    <recommendedName>
        <fullName evidence="4">EGF-like domain-containing protein</fullName>
    </recommendedName>
</protein>
<sequence length="91" mass="10365">MMNGRCEDINECSADSQYCREDGEYCRNTIGSFECACKSTHIKKGDVCVPKPTSKQKEAAFAVINQLPSLIHKRFYNLYYLKWMTGGNRNG</sequence>
<evidence type="ECO:0000313" key="5">
    <source>
        <dbReference type="EMBL" id="VEL13463.1"/>
    </source>
</evidence>
<dbReference type="InterPro" id="IPR001881">
    <property type="entry name" value="EGF-like_Ca-bd_dom"/>
</dbReference>